<dbReference type="InterPro" id="IPR045851">
    <property type="entry name" value="AMP-bd_C_sf"/>
</dbReference>
<dbReference type="PROSITE" id="PS00455">
    <property type="entry name" value="AMP_BINDING"/>
    <property type="match status" value="1"/>
</dbReference>
<dbReference type="UniPathway" id="UPA00011"/>
<dbReference type="InterPro" id="IPR023213">
    <property type="entry name" value="CAT-like_dom_sf"/>
</dbReference>
<dbReference type="GO" id="GO:0044550">
    <property type="term" value="P:secondary metabolite biosynthetic process"/>
    <property type="evidence" value="ECO:0007669"/>
    <property type="project" value="TreeGrafter"/>
</dbReference>
<dbReference type="GO" id="GO:0008610">
    <property type="term" value="P:lipid biosynthetic process"/>
    <property type="evidence" value="ECO:0007669"/>
    <property type="project" value="UniProtKB-ARBA"/>
</dbReference>
<dbReference type="OrthoDB" id="2472181at2"/>
<dbReference type="InterPro" id="IPR010071">
    <property type="entry name" value="AA_adenyl_dom"/>
</dbReference>
<dbReference type="SMART" id="SM00823">
    <property type="entry name" value="PKS_PP"/>
    <property type="match status" value="1"/>
</dbReference>
<dbReference type="Pfam" id="PF00550">
    <property type="entry name" value="PP-binding"/>
    <property type="match status" value="1"/>
</dbReference>
<dbReference type="Pfam" id="PF00501">
    <property type="entry name" value="AMP-binding"/>
    <property type="match status" value="1"/>
</dbReference>
<dbReference type="CDD" id="cd05930">
    <property type="entry name" value="A_NRPS"/>
    <property type="match status" value="1"/>
</dbReference>
<dbReference type="PANTHER" id="PTHR45527">
    <property type="entry name" value="NONRIBOSOMAL PEPTIDE SYNTHETASE"/>
    <property type="match status" value="1"/>
</dbReference>
<dbReference type="InterPro" id="IPR036736">
    <property type="entry name" value="ACP-like_sf"/>
</dbReference>
<dbReference type="PROSITE" id="PS50075">
    <property type="entry name" value="CARRIER"/>
    <property type="match status" value="1"/>
</dbReference>
<evidence type="ECO:0000313" key="6">
    <source>
        <dbReference type="Proteomes" id="UP000271469"/>
    </source>
</evidence>
<dbReference type="EMBL" id="CP033972">
    <property type="protein sequence ID" value="AZG46277.1"/>
    <property type="molecule type" value="Genomic_DNA"/>
</dbReference>
<protein>
    <submittedName>
        <fullName evidence="5">Linear gramicidin synthase subunit D</fullName>
    </submittedName>
</protein>
<dbReference type="Gene3D" id="2.30.38.10">
    <property type="entry name" value="Luciferase, Domain 3"/>
    <property type="match status" value="1"/>
</dbReference>
<reference evidence="5 6" key="1">
    <citation type="submission" date="2018-11" db="EMBL/GenBank/DDBJ databases">
        <title>Gordonia insulae sp. nov., isolated from an island soil.</title>
        <authorList>
            <person name="Kim Y.S."/>
            <person name="Kim S.B."/>
        </authorList>
    </citation>
    <scope>NUCLEOTIDE SEQUENCE [LARGE SCALE GENOMIC DNA]</scope>
    <source>
        <strain evidence="5 6">MMS17-SY073</strain>
    </source>
</reference>
<proteinExistence type="predicted"/>
<evidence type="ECO:0000259" key="4">
    <source>
        <dbReference type="PROSITE" id="PS50075"/>
    </source>
</evidence>
<dbReference type="SUPFAM" id="SSF56801">
    <property type="entry name" value="Acetyl-CoA synthetase-like"/>
    <property type="match status" value="1"/>
</dbReference>
<gene>
    <name evidence="5" type="primary">lgrD_1</name>
    <name evidence="5" type="ORF">D7316_02878</name>
</gene>
<organism evidence="5 6">
    <name type="scientific">Gordonia insulae</name>
    <dbReference type="NCBI Taxonomy" id="2420509"/>
    <lineage>
        <taxon>Bacteria</taxon>
        <taxon>Bacillati</taxon>
        <taxon>Actinomycetota</taxon>
        <taxon>Actinomycetes</taxon>
        <taxon>Mycobacteriales</taxon>
        <taxon>Gordoniaceae</taxon>
        <taxon>Gordonia</taxon>
    </lineage>
</organism>
<sequence>MSDVPEIEDVLALSPLQQGLFTLSEMSGEGLDVYSMQFVVEITGPLDVDRLHRSVDAIVDRHPNLRVSLWDKDLPAPVQIVPSHVVVPWEEITASAAEFDSLAVAGRALRFDLRNGPLLRVKLVDLPGDRRRLLVTAHHILMDGWAIALFFGELLAIYSADGSAASLPPVRPYRNYIAWLAAQDTEAARAAWREHLDGVEPLMLAAPTVPVTEPVRTRHRLSVADTERLVSWARSTGLTVNTVTQFAWAVVLSRLTDRTDVVFGTTISGRPQGLAGADEMIGLFINTVPSRVRLSGAGDGRPATVATVCAALQRDSAAMRDQGHVGLSEIQRSAGHGTLFDTLFIFENAPIGAATEPVSAADGTRFLPLAMESLAHYPLTVVAYLLDGELIVITESIDEALGEIDAADVAERILAVVRALPDAADHEVDHLDVLLPAERAALEQTDHDAPADLPATVVEAFVRQCERTPSAPALVTDDESITYGELWGRAGQLAAELRDHGIGPETVVAVALPRSTGSVVAILATMLAGGAYVPIDLAFPDARITNLLDQSGAIVVITDRAHADRFADDVVVVPDDPETANRIAARAEPPALTAEPAIGPASAAYLIFTSGSTGEPKGVIGTHAALMSYCRDHRDHMLAPARARLGRPLRIAHAWTFSFDASWQPLAGLLDGHAIHLFGEDEMRDAGRLVAGLARHAIDMIDTTPSMFGQLAAAGLVGGDAADGAARAGGHLSVLALGGEAIGPALWGQLSALPDTVVHNCYGPTETTVEAVVARVADSASPTIGTPTDRMSAYVLDSRLRPTPTGVAGELYLSGAQVTRGYQRKPAMTSTRFVADPFRPRARMYRTGDLVRRNAAGNILFVGRSDDQVKIRGYRIETGEVEAAIRRADGVTAAAVVVVDRAAGPALVGFAAGDGVDARAVRAHVAKALPAHMVPSRVVGVPVLPMNSNGKVDAIVLAESAAAALQARATADDVDLTPTATIVAGVIADVLGTAPGPDEDFFDLGLDSIVAMAAVNALRGHDLTVTPRMVLSYPTVLDLADAIDNAEEDESFSAGTGLVPALPVVEWLYEYGNHRRFTQTVLFALPADVSDDGLIAVLQATIDAHDMLRSIVTEDGLITRDRGTVDAASLLVVRDAEDLADSVTAAAREANDRIDPDAGRMVSAVRLRHNHSAGDSADVLLLAIHHLAVDAVSWQVLFADLARAGSTLEVVDGSPTVPALPEEHTDYRAWCRFVEGRTDSPDVLAQQDYWTAQVAGPDPAVGARQVDPTTDTWASLRSAVTTTDTDVTATILKAADRTVGVREFLLAALTLTVTGWRARRGQDATGGAYIALEGHGREDHLAGPGVDTSRTLGWFTSVFPVRLGVGGSVGADDVLAEPGVGRKLVDEVARQVAEIPAGGVDFGVLKYLSRTPGLQVPMPQIEFNYLGRFDLHTPDTQWQPWSPITDLDINEHLPTDPEPDLPLRYALDVVAVIRATDDGPQLVANWRYGDTVLTADEVGELTAMWERSVVALAGAIAG</sequence>
<accession>A0A3G8JMI4</accession>
<dbReference type="PANTHER" id="PTHR45527:SF1">
    <property type="entry name" value="FATTY ACID SYNTHASE"/>
    <property type="match status" value="1"/>
</dbReference>
<dbReference type="SUPFAM" id="SSF47336">
    <property type="entry name" value="ACP-like"/>
    <property type="match status" value="1"/>
</dbReference>
<feature type="domain" description="Carrier" evidence="4">
    <location>
        <begin position="974"/>
        <end position="1047"/>
    </location>
</feature>
<dbReference type="GO" id="GO:0005829">
    <property type="term" value="C:cytosol"/>
    <property type="evidence" value="ECO:0007669"/>
    <property type="project" value="TreeGrafter"/>
</dbReference>
<dbReference type="KEGG" id="gom:D7316_02878"/>
<dbReference type="InterPro" id="IPR020845">
    <property type="entry name" value="AMP-binding_CS"/>
</dbReference>
<dbReference type="Pfam" id="PF13193">
    <property type="entry name" value="AMP-binding_C"/>
    <property type="match status" value="1"/>
</dbReference>
<comment type="cofactor">
    <cofactor evidence="1">
        <name>pantetheine 4'-phosphate</name>
        <dbReference type="ChEBI" id="CHEBI:47942"/>
    </cofactor>
</comment>
<evidence type="ECO:0000256" key="2">
    <source>
        <dbReference type="ARBA" id="ARBA00022450"/>
    </source>
</evidence>
<dbReference type="SUPFAM" id="SSF52777">
    <property type="entry name" value="CoA-dependent acyltransferases"/>
    <property type="match status" value="4"/>
</dbReference>
<dbReference type="Proteomes" id="UP000271469">
    <property type="component" value="Chromosome"/>
</dbReference>
<dbReference type="GO" id="GO:0043041">
    <property type="term" value="P:amino acid activation for nonribosomal peptide biosynthetic process"/>
    <property type="evidence" value="ECO:0007669"/>
    <property type="project" value="TreeGrafter"/>
</dbReference>
<evidence type="ECO:0000313" key="5">
    <source>
        <dbReference type="EMBL" id="AZG46277.1"/>
    </source>
</evidence>
<dbReference type="Gene3D" id="1.10.1200.10">
    <property type="entry name" value="ACP-like"/>
    <property type="match status" value="1"/>
</dbReference>
<dbReference type="InterPro" id="IPR006162">
    <property type="entry name" value="Ppantetheine_attach_site"/>
</dbReference>
<dbReference type="InterPro" id="IPR020806">
    <property type="entry name" value="PKS_PP-bd"/>
</dbReference>
<dbReference type="Gene3D" id="3.30.559.30">
    <property type="entry name" value="Nonribosomal peptide synthetase, condensation domain"/>
    <property type="match status" value="2"/>
</dbReference>
<evidence type="ECO:0000256" key="1">
    <source>
        <dbReference type="ARBA" id="ARBA00001957"/>
    </source>
</evidence>
<dbReference type="GO" id="GO:0003824">
    <property type="term" value="F:catalytic activity"/>
    <property type="evidence" value="ECO:0007669"/>
    <property type="project" value="InterPro"/>
</dbReference>
<keyword evidence="6" id="KW-1185">Reference proteome</keyword>
<dbReference type="InterPro" id="IPR000873">
    <property type="entry name" value="AMP-dep_synth/lig_dom"/>
</dbReference>
<dbReference type="GO" id="GO:0031177">
    <property type="term" value="F:phosphopantetheine binding"/>
    <property type="evidence" value="ECO:0007669"/>
    <property type="project" value="InterPro"/>
</dbReference>
<dbReference type="Gene3D" id="3.40.50.980">
    <property type="match status" value="2"/>
</dbReference>
<dbReference type="InterPro" id="IPR009081">
    <property type="entry name" value="PP-bd_ACP"/>
</dbReference>
<keyword evidence="2" id="KW-0596">Phosphopantetheine</keyword>
<dbReference type="PROSITE" id="PS00012">
    <property type="entry name" value="PHOSPHOPANTETHEINE"/>
    <property type="match status" value="1"/>
</dbReference>
<dbReference type="Pfam" id="PF00668">
    <property type="entry name" value="Condensation"/>
    <property type="match status" value="2"/>
</dbReference>
<dbReference type="NCBIfam" id="TIGR01733">
    <property type="entry name" value="AA-adenyl-dom"/>
    <property type="match status" value="1"/>
</dbReference>
<name>A0A3G8JMI4_9ACTN</name>
<dbReference type="InterPro" id="IPR025110">
    <property type="entry name" value="AMP-bd_C"/>
</dbReference>
<dbReference type="Gene3D" id="3.30.300.30">
    <property type="match status" value="1"/>
</dbReference>
<dbReference type="Gene3D" id="3.30.559.10">
    <property type="entry name" value="Chloramphenicol acetyltransferase-like domain"/>
    <property type="match status" value="2"/>
</dbReference>
<dbReference type="RefSeq" id="WP_124708813.1">
    <property type="nucleotide sequence ID" value="NZ_CP033972.1"/>
</dbReference>
<dbReference type="SMART" id="SM01294">
    <property type="entry name" value="PKS_PP_betabranch"/>
    <property type="match status" value="1"/>
</dbReference>
<keyword evidence="3" id="KW-0597">Phosphoprotein</keyword>
<dbReference type="InterPro" id="IPR001242">
    <property type="entry name" value="Condensation_dom"/>
</dbReference>
<evidence type="ECO:0000256" key="3">
    <source>
        <dbReference type="ARBA" id="ARBA00022553"/>
    </source>
</evidence>